<dbReference type="FunFam" id="2.40.10.10:FF:000068">
    <property type="entry name" value="transmembrane protease serine 2"/>
    <property type="match status" value="1"/>
</dbReference>
<dbReference type="Proteomes" id="UP001195483">
    <property type="component" value="Unassembled WGS sequence"/>
</dbReference>
<dbReference type="PROSITE" id="PS00134">
    <property type="entry name" value="TRYPSIN_HIS"/>
    <property type="match status" value="1"/>
</dbReference>
<dbReference type="GO" id="GO:0004252">
    <property type="term" value="F:serine-type endopeptidase activity"/>
    <property type="evidence" value="ECO:0007669"/>
    <property type="project" value="InterPro"/>
</dbReference>
<feature type="disulfide bond" evidence="16">
    <location>
        <begin position="1103"/>
        <end position="1113"/>
    </location>
</feature>
<accession>A0AAE0SP62</accession>
<feature type="compositionally biased region" description="Low complexity" evidence="17">
    <location>
        <begin position="266"/>
        <end position="445"/>
    </location>
</feature>
<comment type="caution">
    <text evidence="16">Lacks conserved residue(s) required for the propagation of feature annotation.</text>
</comment>
<evidence type="ECO:0000256" key="4">
    <source>
        <dbReference type="ARBA" id="ARBA00022729"/>
    </source>
</evidence>
<feature type="disulfide bond" evidence="16">
    <location>
        <begin position="2797"/>
        <end position="2807"/>
    </location>
</feature>
<evidence type="ECO:0000256" key="7">
    <source>
        <dbReference type="ARBA" id="ARBA00022825"/>
    </source>
</evidence>
<keyword evidence="13" id="KW-0325">Glycoprotein</keyword>
<dbReference type="SMART" id="SM00137">
    <property type="entry name" value="MAM"/>
    <property type="match status" value="6"/>
</dbReference>
<dbReference type="InterPro" id="IPR036790">
    <property type="entry name" value="Frizzled_dom_sf"/>
</dbReference>
<dbReference type="InterPro" id="IPR000082">
    <property type="entry name" value="SEA_dom"/>
</dbReference>
<feature type="disulfide bond" evidence="16">
    <location>
        <begin position="1238"/>
        <end position="1248"/>
    </location>
</feature>
<evidence type="ECO:0000256" key="12">
    <source>
        <dbReference type="ARBA" id="ARBA00023170"/>
    </source>
</evidence>
<feature type="disulfide bond" evidence="15">
    <location>
        <begin position="2430"/>
        <end position="2445"/>
    </location>
</feature>
<evidence type="ECO:0000259" key="20">
    <source>
        <dbReference type="PROSITE" id="PS50038"/>
    </source>
</evidence>
<dbReference type="InterPro" id="IPR013320">
    <property type="entry name" value="ConA-like_dom_sf"/>
</dbReference>
<feature type="region of interest" description="Disordered" evidence="17">
    <location>
        <begin position="977"/>
        <end position="1005"/>
    </location>
</feature>
<dbReference type="InterPro" id="IPR051560">
    <property type="entry name" value="MAM_domain-containing"/>
</dbReference>
<feature type="disulfide bond" evidence="16">
    <location>
        <begin position="4120"/>
        <end position="4181"/>
    </location>
</feature>
<feature type="disulfide bond" evidence="15">
    <location>
        <begin position="2228"/>
        <end position="2246"/>
    </location>
</feature>
<dbReference type="Gene3D" id="2.60.120.200">
    <property type="match status" value="11"/>
</dbReference>
<dbReference type="SMART" id="SM00202">
    <property type="entry name" value="SR"/>
    <property type="match status" value="3"/>
</dbReference>
<reference evidence="24" key="1">
    <citation type="journal article" date="2021" name="Genome Biol. Evol.">
        <title>A High-Quality Reference Genome for a Parasitic Bivalve with Doubly Uniparental Inheritance (Bivalvia: Unionida).</title>
        <authorList>
            <person name="Smith C.H."/>
        </authorList>
    </citation>
    <scope>NUCLEOTIDE SEQUENCE</scope>
    <source>
        <strain evidence="24">CHS0354</strain>
    </source>
</reference>
<dbReference type="Pfam" id="PF00530">
    <property type="entry name" value="SRCR"/>
    <property type="match status" value="3"/>
</dbReference>
<dbReference type="CDD" id="cd00112">
    <property type="entry name" value="LDLa"/>
    <property type="match status" value="8"/>
</dbReference>
<feature type="domain" description="SEA" evidence="19">
    <location>
        <begin position="122"/>
        <end position="236"/>
    </location>
</feature>
<evidence type="ECO:0000259" key="19">
    <source>
        <dbReference type="PROSITE" id="PS50024"/>
    </source>
</evidence>
<dbReference type="GO" id="GO:0006508">
    <property type="term" value="P:proteolysis"/>
    <property type="evidence" value="ECO:0007669"/>
    <property type="project" value="UniProtKB-KW"/>
</dbReference>
<feature type="domain" description="SRCR" evidence="23">
    <location>
        <begin position="2727"/>
        <end position="2828"/>
    </location>
</feature>
<dbReference type="InterPro" id="IPR009003">
    <property type="entry name" value="Peptidase_S1_PA"/>
</dbReference>
<keyword evidence="3 18" id="KW-0812">Transmembrane</keyword>
<feature type="domain" description="Peptidase S1" evidence="22">
    <location>
        <begin position="4369"/>
        <end position="4614"/>
    </location>
</feature>
<dbReference type="Gene3D" id="3.10.250.10">
    <property type="entry name" value="SRCR-like domain"/>
    <property type="match status" value="4"/>
</dbReference>
<feature type="domain" description="MAM" evidence="21">
    <location>
        <begin position="3651"/>
        <end position="3803"/>
    </location>
</feature>
<evidence type="ECO:0000256" key="16">
    <source>
        <dbReference type="PROSITE-ProRule" id="PRU00196"/>
    </source>
</evidence>
<feature type="domain" description="FZ" evidence="20">
    <location>
        <begin position="2585"/>
        <end position="2713"/>
    </location>
</feature>
<dbReference type="Pfam" id="PF00629">
    <property type="entry name" value="MAM"/>
    <property type="match status" value="9"/>
</dbReference>
<dbReference type="SMART" id="SM00192">
    <property type="entry name" value="LDLa"/>
    <property type="match status" value="8"/>
</dbReference>
<feature type="domain" description="MAM" evidence="21">
    <location>
        <begin position="3306"/>
        <end position="3468"/>
    </location>
</feature>
<feature type="domain" description="MAM" evidence="21">
    <location>
        <begin position="1445"/>
        <end position="1611"/>
    </location>
</feature>
<dbReference type="PRINTS" id="PR00261">
    <property type="entry name" value="LDLRECEPTOR"/>
</dbReference>
<evidence type="ECO:0000256" key="18">
    <source>
        <dbReference type="SAM" id="Phobius"/>
    </source>
</evidence>
<dbReference type="SUPFAM" id="SSF56487">
    <property type="entry name" value="SRCR-like"/>
    <property type="match status" value="4"/>
</dbReference>
<dbReference type="SUPFAM" id="SSF63501">
    <property type="entry name" value="Frizzled cysteine-rich domain"/>
    <property type="match status" value="1"/>
</dbReference>
<evidence type="ECO:0000259" key="23">
    <source>
        <dbReference type="PROSITE" id="PS50287"/>
    </source>
</evidence>
<dbReference type="FunFam" id="3.10.250.10:FF:000001">
    <property type="entry name" value="Lysyl oxidase 4 isoform X1"/>
    <property type="match status" value="1"/>
</dbReference>
<proteinExistence type="predicted"/>
<keyword evidence="11 16" id="KW-1015">Disulfide bond</keyword>
<feature type="disulfide bond" evidence="14">
    <location>
        <begin position="2669"/>
        <end position="2710"/>
    </location>
</feature>
<dbReference type="SUPFAM" id="SSF82671">
    <property type="entry name" value="SEA domain"/>
    <property type="match status" value="1"/>
</dbReference>
<feature type="disulfide bond" evidence="16">
    <location>
        <begin position="4149"/>
        <end position="4159"/>
    </location>
</feature>
<evidence type="ECO:0000313" key="25">
    <source>
        <dbReference type="Proteomes" id="UP001195483"/>
    </source>
</evidence>
<keyword evidence="2" id="KW-0645">Protease</keyword>
<dbReference type="CDD" id="cd00190">
    <property type="entry name" value="Tryp_SPc"/>
    <property type="match status" value="1"/>
</dbReference>
<dbReference type="SUPFAM" id="SSF50494">
    <property type="entry name" value="Trypsin-like serine proteases"/>
    <property type="match status" value="1"/>
</dbReference>
<sequence>MARYNNGKQWEENHFNGDSFSSQMYWDKYYDNPSYFHQTTPNFALRYPAVGRRSYDGSSSVINAKERKPSSSVSKSRIAIIVAVVVMICALFAAIVVAVYFTSIPDKRNESEAIIRKVEVSRLKTYQGEVGLAKEWNEKLTDPASLVYEQEASNFISAMDQIYGNSLDKDRYKGTVVDGFRSGSTVVNYKMFWISIYLQEIDTSVKSNNGQIGQVISEVELNPVDTVRLIQLIKDELPNLLGTLLTSISELQVVPTTNATETTWQPSTSAPTTEKTATTSKSNTTTITTATSTTTSKPSTTLQPTASTMTNTPTTAATPSKSSTTTTTTATSTSTQTTTSTTSTPNSTLTNTTTLQPDITSITTSISSASPNLATTSTTTPPKQNTTSTTTTPESTIINTTTPEPTITSTTTSISSASPTPATTSATTTPTQTTTSTTTIPNSTLTNITTLKPDITSITTSISSASPTPATTSATTTPTQTTTSTTTIPNSTLTNITTLKPDITSITTSISSASPTPATTSATTPTPTTSTTSTPNSTLTNTTTLQPDITSITTSISITSPTPATTSATTTPTQTTTSTTTIPNSTLTNITTLKPDITSITTSISSASPTPATTSATTPTPTTSTTSTPNSTLTNTTTLQPDITSITTSISITSPTPATTSATTTPTQTTTSTTTIPNSTLTNITTLKPDITSITTSILSASPTPATTSATTPTPTTSTTSTPNSTLTNTTTLQPDITSITTSISITSPTPATTSATTTPTQTTTSTTTIPNSTLTNITTLQPDITSITTSISSASPTPATTSATTPTPTTSTTSTPNSTLTNTTTLQPDITSITTSISSASPTPATTSATTPTPTTSTTSTPNSTLTNITTLQPDITSITTSISSASPTPATTSATTTPTQTTTSTTTIPNSTLTNITTLKPDITSTTTTILTESPTPATTSATTTPTQTTTSIITAPNTTLTNTTTLKPDITSITTSISTSPTPATTSATTPSNPAITSTISTPKTTTTMKSELTTAPNSCDVFGLEVRLTHQMYHYGRVEIRCRNSGDEWGTICDDMWDELDAKVVCRNLGYPEDTEAYSYRGAYFGQGSGPIIMNRVDCRGDEPYLSNCTSQRWRNIHCTHVQDASVSCGKYISTTEGPSTASTTTLTVPKNTTTATISGGFAVRIVDGPSCIEGRVEIWYHGRWGRVCDNRWDKLDGEVICRMLGYSTSSVSVYDVGRTRPGTGPFVLDNVACDGWESSIADCRHGGWGNHNCEDATYSALVKCGGTELQCMIQISVDCDFSINRCGYTTFAVSGSSFWQFGYIDGLLNSVPNDSREAFTKVAYYKSFDGSETDEAYLLSPNFIMNTSTTILEFSYLIRASTDGALRVEGKGMELWKSRALWFEEEGQWMYQCVSLGQLMPGSEQPVSFYAKRGPRRLRIIAIGNIKLNAGTCKYGLEDAVCDFERPNVHGYSINCTSCKTQIPTFRWYWGHGKTKTDGTGPSVDHTYSTGTGHYMYAESSYGEKGNATALALPTVSTGTTFKAVQFYYHMFGRHIGTLRVLLEYSSKKEVVWEESGNQGNQWKKACALLPENSNVTISFVAIRGPGPYGDIAVDDIELMREYCHHPINCMDDFQKCGYSRSSQSKNYMWNLNGDLYGIFFQCNFEEDDCGYNSSSWEHVKSNRITQLGNIIPDPVYGERGHYMYTSVRSSPNEMHLPRLSTETGTNCQLSFMYKCNWNYSVSYIYVHTFEKRTQELRGVFFQTCDSIVNWTTVTASISLGEESYLGFGASGGRSEIALDEIVVFDCGKMSVAAEGQIAVLRSPPFQHTSKAQHLTFYLQIPTTDTIKTKFLNHYDGTELLLSSQSSITDGLELVCVNLPQITANSSISFEARRGDSSVKDSKHTAIRNVEIKYGYCPDTLDLHNCTFEKEHALCSHNITSSVTPSCDQQVYMWMRHSGATWTNQTGPDFDHTLMMKEVNGSFTHENMTGEGHYMYVDASVGSPGDTTTLALKDFLIGKLCSLRFFYHIYGKSTPVLRVRENTRHIDMVLPSFDLKAWIPGCIELKNDCTVEESSIRSVLFVAERGDGPWGDIAIDDISLSLQKCPDASINCTFVDSLCGYVADHDWELNQTGGYLATRGEKSVKLISPIVKGPGCLTLYYTSTVEDMSDLNIHLNLTIGDRVYPIMMDGQTRMINAPVNTTEPDNIVIMLSSRFPSAVFYLHNVTFSSECPVLGCPKSDFACEHSCIYRADVCDGRVRHCSDGRDEASHHCPPSVECDFNQLYACSYTFKNANFITTNLSIISGTLDGAVLLQSSLSFMESPKGAFNNESCLWYKYTQYGEGRHRLVSNTSDFLKNLYIFDGLKAQGVPVTLQASLPSGNYSIIFEFQNNNVMTGSYAQIDDVEIADGRCLNYTISCGVDEFFCQNIMWNGDVLDICLPNVAKCNGHVDCSDGSDELDCSTVTAIATGTATPTAIGAVTPLTSTTSKIFGDFCEILGLISCEFSEECYHRHEQCDGKYTCLDGSDEWDCDLTTKAAMFTTSSPEIVTLVERTTPSTTPSTTIPLTTTPSTSGNTKTTAAFYTTAGKPGNTTTVALPTDGTLDSCQPNPSLDCQEEGFGHVIMPSIMGYTSVDEAGTDLDYFNDMFFSWILLLESNIECWEATSILACGSYMSDCVMGKHRPMCRESCEEIAGSCVNKTLDYNWALLNMDYFCKFLPYKVDDPTCRPISTVEGEYISVIESIRLMNGNSEYSGRLEVLVNGTWGTVCDNHNSFDLYSAATICFALGFSYNGEWKYNGFYGVGPRTLINNINCSSGQKDLDFCTIEFSSSCQDSYRRNMGLECVPVDPTCDFRASDCGYHGDKWYRTINEEKIGYMTTYTQEGELSELISPKFSPMSSSSVTFTYMISKWTSGMYMLSIDDGTNRTALWQMDGRKHEGIFRDCVNLQGFSGVKVQLVFSVETGQPLDTTKLTTQGLFDITYDLSSCPGVFPAVVCTFESITACPFVTTCNEEDSYRFQIRSGPSHSYFTGPKADYTTQNYTGHYMIADASFGEEGDSAEFKISVSVQPDQYYLWYQFYMSGPNVGNLQVHITDKITSVSVLVDKHYGDQGKSWYPACSALPSTNLSAYDIVFTATRGNGTQGDIAIDDIELNHRPCPYPVSCDFDKPRYCDYVISQTAYHWQGDYLWTQNGTRLASGNYMRTSPFNGSEGDVAEMRSPSFSLSLDTKCVSFAFIVSGDVGSLSVYVVYNNDITQRKQVFYAVAGNQESKWHRANFILEYANFTYKTAAIVFSALSGDHADSYIGLDSIEISSEKCIYGIQDEICDFNHPYLCGLQSNSTDGSQYDWQIYQGAALTDGTGASWDADHDFDGSYLTVDSSYGGLGDVSYAWFPPVHTTSATKLIFDYLMYGRNEDFFNLTVLFDTQSRLTTLDQLCCNRGNRWIFKCLPLPASAQGTIYFKATRNDGVLGDISLDNVGLIEKDCPAQSITCDFDGDDFNCGYKGWKKTGKKTNNYMTSSNRLETSILRSPQAVYEGTACVAFNYKALLNLNNGRRTRFEVMVSFELMSGEHLEKLFTLLDDNRDNWQSRQIQIPDLNDTAGFWIEFAAYGIGYFAVDNVILRSGECSLLTCAADKFACIEKCIPIEMECNKKMDCENGRDETVSCTQSISCDFETSYHCGYQNTSYDSINAGWAWISNLTLTKRNVTINIVDERNKNGYFLIATLYNEYDVITLKSPTENLVEEKCMRFSFFGNGELNVEIGGSEWSIIENREPFSWQTGQVDVPIGEASVQFKLMAPGRKSGSIISGIDNIELLNGTCRSININCSGGLLPCSDNSRCIHPSQICDKINDCHDGSDESEDSCPGSVACQFEDSYQCGYRNRQPSATWDQRSGNFFKFPPYDHTYGNKTGKFMIAYNNSDLFEYYNEISGLAPGYPYRLEYLSAILSSPRENFTTESCVYFYYYLNGTAIRPNPLSAQLFVYVNDSSGKRLVWYDHVNRTINGWLKGWASVKPGNASIVFEAKTITTTTIWPGFVALDDVSVITGPCPFHPDCGPDTFRCTKNRVCIPDDMQCDGGNDCIDGSDEENCISKQDYQVKLINGDGSYGSIAIFYKGLWRPVCMPQNNLMEGNSTVVQLVCRKVGYTGRFLGAFVNSWHQPVQYAMEVSCSHDKVDLSKCSMNLTKTKESTRPCYYYQAAFCSNDDCFSGERLCPREHTTNHSFSTKCISVRYFCDGIPDCPGGTDELNCVNCSASEFECTNHECIPASKQCDGTPQCGDKSDEYGCVIVANNVSQIYHSHLSGYLPVCYNNMNRILANMLCSLSGQGTSTHYESYTYSQGTVLSPQANFTASLIPGYAVSIEPCNSVLIKCASYECGMTIFDDNRLSKILHGRDAVLGQLPWQITLYRNQYFTCGGSIIHPNWVLTAAHCTEDFKLYSVRVGAVEVGSKKWEGNQGHLYTVSRKHIHPYYNDVDDLNDISLLYFSQPIVFNDYVRPICIASRRTVEEMLNAGYNAECYVSGWGNYHHYINGEIWHGDLQVERIYLYKKEECDQIYYNLYGSSPQNTTVCVDNRNFGSPTCHGDSGGPLICRNKYGRFEVLGVLSWGYKSCFKDGYPDVYQLAYPHADWIEKITSLDFSDLTMEND</sequence>
<evidence type="ECO:0000256" key="6">
    <source>
        <dbReference type="ARBA" id="ARBA00022801"/>
    </source>
</evidence>
<evidence type="ECO:0000256" key="5">
    <source>
        <dbReference type="ARBA" id="ARBA00022737"/>
    </source>
</evidence>
<reference evidence="24" key="2">
    <citation type="journal article" date="2021" name="Genome Biol. Evol.">
        <title>Developing a high-quality reference genome for a parasitic bivalve with doubly uniparental inheritance (Bivalvia: Unionida).</title>
        <authorList>
            <person name="Smith C.H."/>
        </authorList>
    </citation>
    <scope>NUCLEOTIDE SEQUENCE</scope>
    <source>
        <strain evidence="24">CHS0354</strain>
        <tissue evidence="24">Mantle</tissue>
    </source>
</reference>
<evidence type="ECO:0000256" key="8">
    <source>
        <dbReference type="ARBA" id="ARBA00022968"/>
    </source>
</evidence>
<feature type="region of interest" description="Disordered" evidence="17">
    <location>
        <begin position="508"/>
        <end position="587"/>
    </location>
</feature>
<evidence type="ECO:0000313" key="24">
    <source>
        <dbReference type="EMBL" id="KAK3595702.1"/>
    </source>
</evidence>
<dbReference type="InterPro" id="IPR000998">
    <property type="entry name" value="MAM_dom"/>
</dbReference>
<feature type="transmembrane region" description="Helical" evidence="18">
    <location>
        <begin position="78"/>
        <end position="101"/>
    </location>
</feature>
<comment type="caution">
    <text evidence="24">The sequence shown here is derived from an EMBL/GenBank/DDBJ whole genome shotgun (WGS) entry which is preliminary data.</text>
</comment>
<keyword evidence="12" id="KW-0675">Receptor</keyword>
<keyword evidence="25" id="KW-1185">Reference proteome</keyword>
<dbReference type="InterPro" id="IPR001190">
    <property type="entry name" value="SRCR"/>
</dbReference>
<dbReference type="InterPro" id="IPR043504">
    <property type="entry name" value="Peptidase_S1_PA_chymotrypsin"/>
</dbReference>
<dbReference type="CDD" id="cd06263">
    <property type="entry name" value="MAM"/>
    <property type="match status" value="4"/>
</dbReference>
<dbReference type="PROSITE" id="PS50038">
    <property type="entry name" value="FZ"/>
    <property type="match status" value="1"/>
</dbReference>
<evidence type="ECO:0000259" key="21">
    <source>
        <dbReference type="PROSITE" id="PS50060"/>
    </source>
</evidence>
<reference evidence="24" key="3">
    <citation type="submission" date="2023-05" db="EMBL/GenBank/DDBJ databases">
        <authorList>
            <person name="Smith C.H."/>
        </authorList>
    </citation>
    <scope>NUCLEOTIDE SEQUENCE</scope>
    <source>
        <strain evidence="24">CHS0354</strain>
        <tissue evidence="24">Mantle</tissue>
    </source>
</reference>
<dbReference type="PROSITE" id="PS00420">
    <property type="entry name" value="SRCR_1"/>
    <property type="match status" value="1"/>
</dbReference>
<dbReference type="SUPFAM" id="SSF57424">
    <property type="entry name" value="LDL receptor-like module"/>
    <property type="match status" value="5"/>
</dbReference>
<feature type="domain" description="MAM" evidence="21">
    <location>
        <begin position="2977"/>
        <end position="3142"/>
    </location>
</feature>
<dbReference type="PANTHER" id="PTHR23282:SF101">
    <property type="entry name" value="MAM DOMAIN-CONTAINING PROTEIN"/>
    <property type="match status" value="1"/>
</dbReference>
<dbReference type="CDD" id="cd07066">
    <property type="entry name" value="CRD_FZ"/>
    <property type="match status" value="1"/>
</dbReference>
<evidence type="ECO:0000256" key="10">
    <source>
        <dbReference type="ARBA" id="ARBA00023136"/>
    </source>
</evidence>
<feature type="domain" description="MAM" evidence="21">
    <location>
        <begin position="1646"/>
        <end position="1794"/>
    </location>
</feature>
<feature type="region of interest" description="Disordered" evidence="17">
    <location>
        <begin position="601"/>
        <end position="680"/>
    </location>
</feature>
<dbReference type="EMBL" id="JAEAOA010001600">
    <property type="protein sequence ID" value="KAK3595702.1"/>
    <property type="molecule type" value="Genomic_DNA"/>
</dbReference>
<comment type="subcellular location">
    <subcellularLocation>
        <location evidence="1">Cell membrane</location>
        <topology evidence="1">Single-pass type II membrane protein</topology>
    </subcellularLocation>
</comment>
<feature type="domain" description="MAM" evidence="21">
    <location>
        <begin position="1282"/>
        <end position="1440"/>
    </location>
</feature>
<dbReference type="SUPFAM" id="SSF49899">
    <property type="entry name" value="Concanavalin A-like lectins/glucanases"/>
    <property type="match status" value="10"/>
</dbReference>
<dbReference type="FunFam" id="3.10.250.10:FF:000007">
    <property type="entry name" value="Soluble scavenger receptor cysteine-rich domain-containing protein SSC5D"/>
    <property type="match status" value="1"/>
</dbReference>
<feature type="domain" description="MAM" evidence="21">
    <location>
        <begin position="1909"/>
        <end position="2092"/>
    </location>
</feature>
<feature type="domain" description="MAM" evidence="21">
    <location>
        <begin position="3849"/>
        <end position="4031"/>
    </location>
</feature>
<feature type="region of interest" description="Disordered" evidence="17">
    <location>
        <begin position="882"/>
        <end position="915"/>
    </location>
</feature>
<feature type="region of interest" description="Disordered" evidence="17">
    <location>
        <begin position="460"/>
        <end position="493"/>
    </location>
</feature>
<dbReference type="PROSITE" id="PS50068">
    <property type="entry name" value="LDLRA_2"/>
    <property type="match status" value="8"/>
</dbReference>
<dbReference type="PROSITE" id="PS50240">
    <property type="entry name" value="TRYPSIN_DOM"/>
    <property type="match status" value="1"/>
</dbReference>
<evidence type="ECO:0000256" key="3">
    <source>
        <dbReference type="ARBA" id="ARBA00022692"/>
    </source>
</evidence>
<feature type="disulfide bond" evidence="15">
    <location>
        <begin position="4232"/>
        <end position="4244"/>
    </location>
</feature>
<feature type="region of interest" description="Disordered" evidence="17">
    <location>
        <begin position="790"/>
        <end position="870"/>
    </location>
</feature>
<dbReference type="PROSITE" id="PS01209">
    <property type="entry name" value="LDLRA_1"/>
    <property type="match status" value="4"/>
</dbReference>
<dbReference type="Pfam" id="PF00089">
    <property type="entry name" value="Trypsin"/>
    <property type="match status" value="1"/>
</dbReference>
<organism evidence="24 25">
    <name type="scientific">Potamilus streckersoni</name>
    <dbReference type="NCBI Taxonomy" id="2493646"/>
    <lineage>
        <taxon>Eukaryota</taxon>
        <taxon>Metazoa</taxon>
        <taxon>Spiralia</taxon>
        <taxon>Lophotrochozoa</taxon>
        <taxon>Mollusca</taxon>
        <taxon>Bivalvia</taxon>
        <taxon>Autobranchia</taxon>
        <taxon>Heteroconchia</taxon>
        <taxon>Palaeoheterodonta</taxon>
        <taxon>Unionida</taxon>
        <taxon>Unionoidea</taxon>
        <taxon>Unionidae</taxon>
        <taxon>Ambleminae</taxon>
        <taxon>Lampsilini</taxon>
        <taxon>Potamilus</taxon>
    </lineage>
</organism>
<evidence type="ECO:0000256" key="2">
    <source>
        <dbReference type="ARBA" id="ARBA00022670"/>
    </source>
</evidence>
<keyword evidence="4" id="KW-0732">Signal</keyword>
<evidence type="ECO:0000256" key="15">
    <source>
        <dbReference type="PROSITE-ProRule" id="PRU00124"/>
    </source>
</evidence>
<dbReference type="InterPro" id="IPR036772">
    <property type="entry name" value="SRCR-like_dom_sf"/>
</dbReference>
<feature type="disulfide bond" evidence="15">
    <location>
        <begin position="2500"/>
        <end position="2515"/>
    </location>
</feature>
<feature type="domain" description="MAM" evidence="21">
    <location>
        <begin position="2832"/>
        <end position="2972"/>
    </location>
</feature>
<evidence type="ECO:0000259" key="22">
    <source>
        <dbReference type="PROSITE" id="PS50240"/>
    </source>
</evidence>
<evidence type="ECO:0000256" key="13">
    <source>
        <dbReference type="ARBA" id="ARBA00023180"/>
    </source>
</evidence>
<dbReference type="GO" id="GO:0005886">
    <property type="term" value="C:plasma membrane"/>
    <property type="evidence" value="ECO:0007669"/>
    <property type="project" value="UniProtKB-SubCell"/>
</dbReference>
<dbReference type="InterPro" id="IPR020067">
    <property type="entry name" value="Frizzled_dom"/>
</dbReference>
<dbReference type="Gene3D" id="2.40.10.10">
    <property type="entry name" value="Trypsin-like serine proteases"/>
    <property type="match status" value="1"/>
</dbReference>
<dbReference type="PROSITE" id="PS50024">
    <property type="entry name" value="SEA"/>
    <property type="match status" value="1"/>
</dbReference>
<name>A0AAE0SP62_9BIVA</name>
<dbReference type="PROSITE" id="PS50287">
    <property type="entry name" value="SRCR_2"/>
    <property type="match status" value="4"/>
</dbReference>
<evidence type="ECO:0000256" key="11">
    <source>
        <dbReference type="ARBA" id="ARBA00023157"/>
    </source>
</evidence>
<feature type="disulfide bond" evidence="15">
    <location>
        <begin position="4251"/>
        <end position="4266"/>
    </location>
</feature>
<dbReference type="InterPro" id="IPR018114">
    <property type="entry name" value="TRYPSIN_HIS"/>
</dbReference>
<feature type="region of interest" description="Disordered" evidence="17">
    <location>
        <begin position="2538"/>
        <end position="2557"/>
    </location>
</feature>
<evidence type="ECO:0000256" key="14">
    <source>
        <dbReference type="PROSITE-ProRule" id="PRU00090"/>
    </source>
</evidence>
<feature type="region of interest" description="Disordered" evidence="17">
    <location>
        <begin position="259"/>
        <end position="445"/>
    </location>
</feature>
<gene>
    <name evidence="24" type="ORF">CHS0354_026923</name>
</gene>
<feature type="domain" description="SRCR" evidence="23">
    <location>
        <begin position="1168"/>
        <end position="1270"/>
    </location>
</feature>
<keyword evidence="7" id="KW-0720">Serine protease</keyword>
<keyword evidence="10 18" id="KW-0472">Membrane</keyword>
<feature type="domain" description="MAM" evidence="21">
    <location>
        <begin position="3144"/>
        <end position="3301"/>
    </location>
</feature>
<keyword evidence="5" id="KW-0677">Repeat</keyword>
<dbReference type="SMART" id="SM00020">
    <property type="entry name" value="Tryp_SPc"/>
    <property type="match status" value="1"/>
</dbReference>
<dbReference type="InterPro" id="IPR001254">
    <property type="entry name" value="Trypsin_dom"/>
</dbReference>
<dbReference type="InterPro" id="IPR036364">
    <property type="entry name" value="SEA_dom_sf"/>
</dbReference>
<feature type="domain" description="SRCR" evidence="23">
    <location>
        <begin position="1030"/>
        <end position="1134"/>
    </location>
</feature>
<dbReference type="PRINTS" id="PR00258">
    <property type="entry name" value="SPERACTRCPTR"/>
</dbReference>
<evidence type="ECO:0000256" key="17">
    <source>
        <dbReference type="SAM" id="MobiDB-lite"/>
    </source>
</evidence>
<feature type="domain" description="SRCR" evidence="23">
    <location>
        <begin position="4078"/>
        <end position="4182"/>
    </location>
</feature>
<evidence type="ECO:0000256" key="9">
    <source>
        <dbReference type="ARBA" id="ARBA00022989"/>
    </source>
</evidence>
<dbReference type="InterPro" id="IPR023415">
    <property type="entry name" value="LDLR_class-A_CS"/>
</dbReference>
<dbReference type="Gene3D" id="4.10.400.10">
    <property type="entry name" value="Low-density Lipoprotein Receptor"/>
    <property type="match status" value="6"/>
</dbReference>
<evidence type="ECO:0000256" key="1">
    <source>
        <dbReference type="ARBA" id="ARBA00004401"/>
    </source>
</evidence>
<feature type="disulfide bond" evidence="15">
    <location>
        <begin position="4055"/>
        <end position="4070"/>
    </location>
</feature>
<dbReference type="Gene3D" id="1.10.2000.10">
    <property type="entry name" value="Frizzled cysteine-rich domain"/>
    <property type="match status" value="1"/>
</dbReference>
<keyword evidence="8" id="KW-0735">Signal-anchor</keyword>
<feature type="disulfide bond" evidence="15">
    <location>
        <begin position="4214"/>
        <end position="4229"/>
    </location>
</feature>
<keyword evidence="6" id="KW-0378">Hydrolase</keyword>
<dbReference type="Pfam" id="PF00057">
    <property type="entry name" value="Ldl_recept_a"/>
    <property type="match status" value="2"/>
</dbReference>
<dbReference type="PROSITE" id="PS50060">
    <property type="entry name" value="MAM_2"/>
    <property type="match status" value="10"/>
</dbReference>
<dbReference type="PANTHER" id="PTHR23282">
    <property type="entry name" value="APICAL ENDOSOMAL GLYCOPROTEIN PRECURSOR"/>
    <property type="match status" value="1"/>
</dbReference>
<feature type="disulfide bond" evidence="15">
    <location>
        <begin position="4239"/>
        <end position="4257"/>
    </location>
</feature>
<keyword evidence="9 18" id="KW-1133">Transmembrane helix</keyword>
<feature type="region of interest" description="Disordered" evidence="17">
    <location>
        <begin position="701"/>
        <end position="778"/>
    </location>
</feature>
<dbReference type="InterPro" id="IPR036055">
    <property type="entry name" value="LDL_receptor-like_sf"/>
</dbReference>
<protein>
    <submittedName>
        <fullName evidence="24">Uncharacterized protein</fullName>
    </submittedName>
</protein>
<dbReference type="InterPro" id="IPR002172">
    <property type="entry name" value="LDrepeatLR_classA_rpt"/>
</dbReference>